<dbReference type="CDD" id="cd09274">
    <property type="entry name" value="RNase_HI_RT_Ty3"/>
    <property type="match status" value="1"/>
</dbReference>
<dbReference type="GO" id="GO:0004523">
    <property type="term" value="F:RNA-DNA hybrid ribonuclease activity"/>
    <property type="evidence" value="ECO:0007669"/>
    <property type="project" value="InterPro"/>
</dbReference>
<dbReference type="GO" id="GO:0015074">
    <property type="term" value="P:DNA integration"/>
    <property type="evidence" value="ECO:0007669"/>
    <property type="project" value="InterPro"/>
</dbReference>
<feature type="region of interest" description="Disordered" evidence="1">
    <location>
        <begin position="409"/>
        <end position="473"/>
    </location>
</feature>
<dbReference type="CDD" id="cd00303">
    <property type="entry name" value="retropepsin_like"/>
    <property type="match status" value="1"/>
</dbReference>
<dbReference type="InterPro" id="IPR041588">
    <property type="entry name" value="Integrase_H2C2"/>
</dbReference>
<evidence type="ECO:0000313" key="5">
    <source>
        <dbReference type="EMBL" id="KAG7582226.1"/>
    </source>
</evidence>
<feature type="compositionally biased region" description="Low complexity" evidence="1">
    <location>
        <begin position="11"/>
        <end position="23"/>
    </location>
</feature>
<name>A0A8T2B8B8_ARASU</name>
<dbReference type="Proteomes" id="UP000694251">
    <property type="component" value="Chromosome 8"/>
</dbReference>
<evidence type="ECO:0000259" key="4">
    <source>
        <dbReference type="PROSITE" id="PS50994"/>
    </source>
</evidence>
<dbReference type="CDD" id="cd09279">
    <property type="entry name" value="RNase_HI_like"/>
    <property type="match status" value="1"/>
</dbReference>
<evidence type="ECO:0000259" key="3">
    <source>
        <dbReference type="PROSITE" id="PS50879"/>
    </source>
</evidence>
<dbReference type="GO" id="GO:0003676">
    <property type="term" value="F:nucleic acid binding"/>
    <property type="evidence" value="ECO:0007669"/>
    <property type="project" value="InterPro"/>
</dbReference>
<dbReference type="InterPro" id="IPR000477">
    <property type="entry name" value="RT_dom"/>
</dbReference>
<feature type="domain" description="Integrase catalytic" evidence="4">
    <location>
        <begin position="1622"/>
        <end position="1783"/>
    </location>
</feature>
<feature type="domain" description="RNase H type-1" evidence="3">
    <location>
        <begin position="1296"/>
        <end position="1425"/>
    </location>
</feature>
<accession>A0A8T2B8B8</accession>
<dbReference type="InterPro" id="IPR005162">
    <property type="entry name" value="Retrotrans_gag_dom"/>
</dbReference>
<proteinExistence type="predicted"/>
<reference evidence="5 6" key="1">
    <citation type="submission" date="2020-12" db="EMBL/GenBank/DDBJ databases">
        <title>Concerted genomic and epigenomic changes stabilize Arabidopsis allopolyploids.</title>
        <authorList>
            <person name="Chen Z."/>
        </authorList>
    </citation>
    <scope>NUCLEOTIDE SEQUENCE [LARGE SCALE GENOMIC DNA]</scope>
    <source>
        <strain evidence="5">As9502</strain>
        <tissue evidence="5">Leaf</tissue>
    </source>
</reference>
<gene>
    <name evidence="5" type="ORF">ISN44_As08g018360</name>
</gene>
<dbReference type="PANTHER" id="PTHR48475:SF2">
    <property type="entry name" value="RIBONUCLEASE H"/>
    <property type="match status" value="1"/>
</dbReference>
<dbReference type="Pfam" id="PF17919">
    <property type="entry name" value="RT_RNaseH_2"/>
    <property type="match status" value="1"/>
</dbReference>
<feature type="compositionally biased region" description="Acidic residues" evidence="1">
    <location>
        <begin position="1"/>
        <end position="10"/>
    </location>
</feature>
<feature type="domain" description="Reverse transcriptase" evidence="2">
    <location>
        <begin position="896"/>
        <end position="1074"/>
    </location>
</feature>
<comment type="caution">
    <text evidence="5">The sequence shown here is derived from an EMBL/GenBank/DDBJ whole genome shotgun (WGS) entry which is preliminary data.</text>
</comment>
<organism evidence="5 6">
    <name type="scientific">Arabidopsis suecica</name>
    <name type="common">Swedish thale-cress</name>
    <name type="synonym">Cardaminopsis suecica</name>
    <dbReference type="NCBI Taxonomy" id="45249"/>
    <lineage>
        <taxon>Eukaryota</taxon>
        <taxon>Viridiplantae</taxon>
        <taxon>Streptophyta</taxon>
        <taxon>Embryophyta</taxon>
        <taxon>Tracheophyta</taxon>
        <taxon>Spermatophyta</taxon>
        <taxon>Magnoliopsida</taxon>
        <taxon>eudicotyledons</taxon>
        <taxon>Gunneridae</taxon>
        <taxon>Pentapetalae</taxon>
        <taxon>rosids</taxon>
        <taxon>malvids</taxon>
        <taxon>Brassicales</taxon>
        <taxon>Brassicaceae</taxon>
        <taxon>Camelineae</taxon>
        <taxon>Arabidopsis</taxon>
    </lineage>
</organism>
<feature type="compositionally biased region" description="Basic and acidic residues" evidence="1">
    <location>
        <begin position="522"/>
        <end position="572"/>
    </location>
</feature>
<dbReference type="InterPro" id="IPR002156">
    <property type="entry name" value="RNaseH_domain"/>
</dbReference>
<feature type="compositionally biased region" description="Polar residues" evidence="1">
    <location>
        <begin position="175"/>
        <end position="186"/>
    </location>
</feature>
<evidence type="ECO:0000313" key="6">
    <source>
        <dbReference type="Proteomes" id="UP000694251"/>
    </source>
</evidence>
<dbReference type="PROSITE" id="PS50994">
    <property type="entry name" value="INTEGRASE"/>
    <property type="match status" value="1"/>
</dbReference>
<feature type="region of interest" description="Disordered" evidence="1">
    <location>
        <begin position="522"/>
        <end position="579"/>
    </location>
</feature>
<dbReference type="InterPro" id="IPR041577">
    <property type="entry name" value="RT_RNaseH_2"/>
</dbReference>
<dbReference type="Pfam" id="PF03732">
    <property type="entry name" value="Retrotrans_gag"/>
    <property type="match status" value="1"/>
</dbReference>
<dbReference type="Pfam" id="PF17921">
    <property type="entry name" value="Integrase_H2C2"/>
    <property type="match status" value="1"/>
</dbReference>
<feature type="region of interest" description="Disordered" evidence="1">
    <location>
        <begin position="1"/>
        <end position="33"/>
    </location>
</feature>
<dbReference type="PROSITE" id="PS50879">
    <property type="entry name" value="RNASE_H_1"/>
    <property type="match status" value="1"/>
</dbReference>
<dbReference type="EMBL" id="JAEFBJ010000008">
    <property type="protein sequence ID" value="KAG7582226.1"/>
    <property type="molecule type" value="Genomic_DNA"/>
</dbReference>
<protein>
    <submittedName>
        <fullName evidence="5">Ribonuclease H-like superfamily</fullName>
    </submittedName>
</protein>
<sequence>MSQEDQDDMTDTSSDQGTDTSAQPTPDAMVLPPENPAVAQAERHPAVPAAVAAVAAAEVADAADNTALGHAVAANRGTNLDDLVQTILDRLDGQDARTTERIDALVAAQVAAQAQIERLRRRRRDAQHRDDQEGLPSPSTPAAERSENQRRRPASIIIGSVDEHPREGLPHGHTLPSTRSLQNRPAESSDPTRDLELERMNTMLKDMSSKMHRATSSAPELEKVLEETQRSPFTTRISEVRVHHVKNKVKLIPYNGLTDPKPFLKSLSIAINRAQFSAAERDAGSCQLLVENLIDDALNWFSRLEANTIDSYHQLTSVFLQHHSIFMVKGTSNADLWTMSQKDKEPLRKFIERFKKVVSSIVITDDAAIAALRNACSYESRFREDLVITQPATLEDALHRANRFIEVEEEKAAMAKRQPKASSSKDKSHDEHNEPRQHYDRDYAKNDKAKRAATYAVGGSDSQPSKPWNKYYRETDPKRNQAYCEFHKVSGHSTDECRQLQLLLLSKFKKGDLDVEHERRQVAAHKDNLHHPVQKDDRNKRNDPRPNERARDNDRRPGPPKRNRDGPRHDDNAPVPRNRIHMIMGGLTTCRDSVRSIRNYRRQAEVRRDWIANSTPTVDNTEPITFTEADAAGLSGPHNDPLVVELIIDESAVTKVLIDTGSSVNVIFKDVLIQMGVDLRSAEHNVQPLTGFDGDTVMTVGTIMLPVYVGGTMNCFNFAVVDKPIVYNVILGTPWLHKMKAVASTYHQCVKFPTAHGIYTLRGDPLVARTCFIIERQLRNARAFVIAEPALQRNARSVPATESVIQVNIDTSDPSRCVGIGSDLPQQLKEDLVGFLRQNVMTFAWSMADMTGIAPEVTCHELNVDSTYKPVKQKRRKLGPERATAVNEEVKKLLDAGSIVEVRYPDWLSNPVVVKKKNGKWRVCVDFTDLNKACPKDSFPLPRIDQLVEATAGNELLSFMDAFSGYNQILMHKNDREKTAFITDQGTFCYKVMPFGLKNAGATYQRLVNRMFADQLGRTMEVYIDDMLVKSTHAAEHISHLQQCFQVLNKYNMKLNPAKCTFGVTSGEFLGYLVTKRGIEANPKQISALINLPSPRNTREVQRLTGRIAALNRFISRSTDKCLPFYQLLRSNKKFEWDHKCEEAFKQLKDYLSTPPILAKPEQGETLYLYIAVSGSAVSGVLIREDRGEQHPIFYVSKTLDGAELRYPTLEKLAYAVVISARKLRPYFQSHAIEVLTNQPLRTVLHSPSQSGRLAKWAVELSEYDITYKNRTCAKSQVLADFLIELPPELVEGVPPTEKWILHVDGASSRHGSGVGVRLESPTGEVLEQSFRLAFPASNNEAEYEALIAGLRLAHGIGVKKIQAYCDSQLVANQFSGNYEAKNDRMDAYLKIVREMSRNFELFELNKIPRSDNAPADALAVLASTSDPDLRRIIPVESIDQPSIDLPIAAFSPPAPAIGPNVHPIVYSLNEPTASTRSASTQTVLPNNVSAITPQADPVDSDWQTEIRNYIADGIVPADKWAARRLRARSAQYTLLDGNLCRWNAAGVLLSCLSGDETLQVMREIHEGAGGNHSGGRALALRIRKHGHYWPTMISDCERFVARCEKCQRHAPIIHAPTELLRTATPPYPFMRWAMDIVGPLPASRQKKYLLIMTDYFTKWVEAESYARIQSKEVQNFVWKHIICRHGLPYEIVTDNGTQFTSLQFEGFCAKWRIRLSKSTPRYPQGNGQAEATNKTIIDGLKKRLEEKKGVWADELDGVLWSHRTSPRRGTGQTPFSLAYGLEAVAPSEVGLSTIRRSMLVRNPSLNDKMLLDNLDTIEEQRDQALLRIQNYQQAAAKFYNKKVKSRYFAEGDLVLRKVFENTVEVNAGKLGAHWEGPYLVSKVVRPGIYELLTMDGTPIPRSWNSANLKRYYY</sequence>
<dbReference type="CDD" id="cd01647">
    <property type="entry name" value="RT_LTR"/>
    <property type="match status" value="1"/>
</dbReference>
<feature type="compositionally biased region" description="Basic and acidic residues" evidence="1">
    <location>
        <begin position="423"/>
        <end position="450"/>
    </location>
</feature>
<dbReference type="Pfam" id="PF00078">
    <property type="entry name" value="RVT_1"/>
    <property type="match status" value="1"/>
</dbReference>
<dbReference type="Pfam" id="PF13456">
    <property type="entry name" value="RVT_3"/>
    <property type="match status" value="1"/>
</dbReference>
<dbReference type="OrthoDB" id="1081119at2759"/>
<evidence type="ECO:0000259" key="2">
    <source>
        <dbReference type="PROSITE" id="PS50878"/>
    </source>
</evidence>
<feature type="region of interest" description="Disordered" evidence="1">
    <location>
        <begin position="118"/>
        <end position="195"/>
    </location>
</feature>
<dbReference type="PROSITE" id="PS50878">
    <property type="entry name" value="RT_POL"/>
    <property type="match status" value="1"/>
</dbReference>
<evidence type="ECO:0000256" key="1">
    <source>
        <dbReference type="SAM" id="MobiDB-lite"/>
    </source>
</evidence>
<dbReference type="PANTHER" id="PTHR48475">
    <property type="entry name" value="RIBONUCLEASE H"/>
    <property type="match status" value="1"/>
</dbReference>
<feature type="compositionally biased region" description="Basic and acidic residues" evidence="1">
    <location>
        <begin position="161"/>
        <end position="170"/>
    </location>
</feature>
<keyword evidence="6" id="KW-1185">Reference proteome</keyword>
<dbReference type="InterPro" id="IPR001584">
    <property type="entry name" value="Integrase_cat-core"/>
</dbReference>
<dbReference type="Pfam" id="PF00665">
    <property type="entry name" value="rve"/>
    <property type="match status" value="1"/>
</dbReference>